<evidence type="ECO:0000313" key="3">
    <source>
        <dbReference type="WBParaSite" id="Gr19_v10_g7173.t1"/>
    </source>
</evidence>
<protein>
    <submittedName>
        <fullName evidence="3">Uncharacterized protein</fullName>
    </submittedName>
</protein>
<organism evidence="2 3">
    <name type="scientific">Globodera rostochiensis</name>
    <name type="common">Golden nematode worm</name>
    <name type="synonym">Heterodera rostochiensis</name>
    <dbReference type="NCBI Taxonomy" id="31243"/>
    <lineage>
        <taxon>Eukaryota</taxon>
        <taxon>Metazoa</taxon>
        <taxon>Ecdysozoa</taxon>
        <taxon>Nematoda</taxon>
        <taxon>Chromadorea</taxon>
        <taxon>Rhabditida</taxon>
        <taxon>Tylenchina</taxon>
        <taxon>Tylenchomorpha</taxon>
        <taxon>Tylenchoidea</taxon>
        <taxon>Heteroderidae</taxon>
        <taxon>Heteroderinae</taxon>
        <taxon>Globodera</taxon>
    </lineage>
</organism>
<proteinExistence type="predicted"/>
<dbReference type="WBParaSite" id="Gr19_v10_g7173.t1">
    <property type="protein sequence ID" value="Gr19_v10_g7173.t1"/>
    <property type="gene ID" value="Gr19_v10_g7173"/>
</dbReference>
<dbReference type="Proteomes" id="UP000887572">
    <property type="component" value="Unplaced"/>
</dbReference>
<name>A0A914I4A2_GLORO</name>
<evidence type="ECO:0000313" key="2">
    <source>
        <dbReference type="Proteomes" id="UP000887572"/>
    </source>
</evidence>
<feature type="compositionally biased region" description="Basic and acidic residues" evidence="1">
    <location>
        <begin position="48"/>
        <end position="64"/>
    </location>
</feature>
<keyword evidence="2" id="KW-1185">Reference proteome</keyword>
<reference evidence="3" key="1">
    <citation type="submission" date="2022-11" db="UniProtKB">
        <authorList>
            <consortium name="WormBaseParasite"/>
        </authorList>
    </citation>
    <scope>IDENTIFICATION</scope>
</reference>
<feature type="region of interest" description="Disordered" evidence="1">
    <location>
        <begin position="1"/>
        <end position="71"/>
    </location>
</feature>
<sequence length="71" mass="7876">MQKSRLALSVHCPSSVQPPTTRVLGQNPTPKARSAIENRVLPPALSTNERENPLRETPKNKEITAEAFSRQ</sequence>
<accession>A0A914I4A2</accession>
<evidence type="ECO:0000256" key="1">
    <source>
        <dbReference type="SAM" id="MobiDB-lite"/>
    </source>
</evidence>
<dbReference type="AlphaFoldDB" id="A0A914I4A2"/>
<feature type="compositionally biased region" description="Polar residues" evidence="1">
    <location>
        <begin position="12"/>
        <end position="29"/>
    </location>
</feature>